<sequence>MSKRTYQPKKLRRKRTHGFRARMATVGGRLVLSRRRAKGRKRLIP</sequence>
<name>A0A1H9KT22_9GAMM</name>
<evidence type="ECO:0000313" key="6">
    <source>
        <dbReference type="EMBL" id="SER02331.1"/>
    </source>
</evidence>
<dbReference type="InterPro" id="IPR000271">
    <property type="entry name" value="Ribosomal_bL34"/>
</dbReference>
<dbReference type="Proteomes" id="UP000199233">
    <property type="component" value="Unassembled WGS sequence"/>
</dbReference>
<accession>A0A1H9KT22</accession>
<dbReference type="InterPro" id="IPR020939">
    <property type="entry name" value="Ribosomal_bL34_CS"/>
</dbReference>
<proteinExistence type="inferred from homology"/>
<dbReference type="EMBL" id="FOFS01000014">
    <property type="protein sequence ID" value="SER02331.1"/>
    <property type="molecule type" value="Genomic_DNA"/>
</dbReference>
<evidence type="ECO:0000256" key="1">
    <source>
        <dbReference type="ARBA" id="ARBA00010111"/>
    </source>
</evidence>
<dbReference type="HAMAP" id="MF_00391">
    <property type="entry name" value="Ribosomal_bL34"/>
    <property type="match status" value="1"/>
</dbReference>
<evidence type="ECO:0000313" key="7">
    <source>
        <dbReference type="Proteomes" id="UP000199233"/>
    </source>
</evidence>
<evidence type="ECO:0000256" key="5">
    <source>
        <dbReference type="HAMAP-Rule" id="MF_00391"/>
    </source>
</evidence>
<dbReference type="PANTHER" id="PTHR14503:SF4">
    <property type="entry name" value="LARGE RIBOSOMAL SUBUNIT PROTEIN BL34M"/>
    <property type="match status" value="1"/>
</dbReference>
<gene>
    <name evidence="5" type="primary">rpmH</name>
    <name evidence="6" type="ORF">SAMN04488038_11430</name>
</gene>
<organism evidence="6 7">
    <name type="scientific">Solimonas aquatica</name>
    <dbReference type="NCBI Taxonomy" id="489703"/>
    <lineage>
        <taxon>Bacteria</taxon>
        <taxon>Pseudomonadati</taxon>
        <taxon>Pseudomonadota</taxon>
        <taxon>Gammaproteobacteria</taxon>
        <taxon>Nevskiales</taxon>
        <taxon>Nevskiaceae</taxon>
        <taxon>Solimonas</taxon>
    </lineage>
</organism>
<evidence type="ECO:0000256" key="2">
    <source>
        <dbReference type="ARBA" id="ARBA00022980"/>
    </source>
</evidence>
<dbReference type="FunFam" id="1.10.287.3980:FF:000001">
    <property type="entry name" value="Mitochondrial ribosomal protein L34"/>
    <property type="match status" value="1"/>
</dbReference>
<dbReference type="PANTHER" id="PTHR14503">
    <property type="entry name" value="MITOCHONDRIAL RIBOSOMAL PROTEIN 34 FAMILY MEMBER"/>
    <property type="match status" value="1"/>
</dbReference>
<dbReference type="Pfam" id="PF00468">
    <property type="entry name" value="Ribosomal_L34"/>
    <property type="match status" value="1"/>
</dbReference>
<dbReference type="STRING" id="489703.SAMN04488038_11430"/>
<evidence type="ECO:0000256" key="3">
    <source>
        <dbReference type="ARBA" id="ARBA00023274"/>
    </source>
</evidence>
<dbReference type="AlphaFoldDB" id="A0A1H9KT22"/>
<evidence type="ECO:0000256" key="4">
    <source>
        <dbReference type="ARBA" id="ARBA00035177"/>
    </source>
</evidence>
<protein>
    <recommendedName>
        <fullName evidence="4 5">Large ribosomal subunit protein bL34</fullName>
    </recommendedName>
</protein>
<dbReference type="GO" id="GO:0006412">
    <property type="term" value="P:translation"/>
    <property type="evidence" value="ECO:0007669"/>
    <property type="project" value="UniProtKB-UniRule"/>
</dbReference>
<dbReference type="GO" id="GO:1990904">
    <property type="term" value="C:ribonucleoprotein complex"/>
    <property type="evidence" value="ECO:0007669"/>
    <property type="project" value="UniProtKB-KW"/>
</dbReference>
<dbReference type="PROSITE" id="PS00784">
    <property type="entry name" value="RIBOSOMAL_L34"/>
    <property type="match status" value="1"/>
</dbReference>
<dbReference type="GO" id="GO:0003735">
    <property type="term" value="F:structural constituent of ribosome"/>
    <property type="evidence" value="ECO:0007669"/>
    <property type="project" value="InterPro"/>
</dbReference>
<keyword evidence="7" id="KW-1185">Reference proteome</keyword>
<dbReference type="Gene3D" id="1.10.287.3980">
    <property type="match status" value="1"/>
</dbReference>
<dbReference type="NCBIfam" id="TIGR01030">
    <property type="entry name" value="rpmH_bact"/>
    <property type="match status" value="1"/>
</dbReference>
<reference evidence="6 7" key="1">
    <citation type="submission" date="2016-10" db="EMBL/GenBank/DDBJ databases">
        <authorList>
            <person name="de Groot N.N."/>
        </authorList>
    </citation>
    <scope>NUCLEOTIDE SEQUENCE [LARGE SCALE GENOMIC DNA]</scope>
    <source>
        <strain evidence="6 7">DSM 25927</strain>
    </source>
</reference>
<dbReference type="OrthoDB" id="9804164at2"/>
<keyword evidence="2 5" id="KW-0689">Ribosomal protein</keyword>
<keyword evidence="3 5" id="KW-0687">Ribonucleoprotein</keyword>
<dbReference type="GO" id="GO:0005840">
    <property type="term" value="C:ribosome"/>
    <property type="evidence" value="ECO:0007669"/>
    <property type="project" value="UniProtKB-KW"/>
</dbReference>
<comment type="similarity">
    <text evidence="1 5">Belongs to the bacterial ribosomal protein bL34 family.</text>
</comment>
<dbReference type="RefSeq" id="WP_093288830.1">
    <property type="nucleotide sequence ID" value="NZ_FOFS01000014.1"/>
</dbReference>